<comment type="caution">
    <text evidence="1">The sequence shown here is derived from an EMBL/GenBank/DDBJ whole genome shotgun (WGS) entry which is preliminary data.</text>
</comment>
<evidence type="ECO:0000313" key="2">
    <source>
        <dbReference type="Proteomes" id="UP000546642"/>
    </source>
</evidence>
<keyword evidence="2" id="KW-1185">Reference proteome</keyword>
<evidence type="ECO:0000313" key="1">
    <source>
        <dbReference type="EMBL" id="MBB6174756.1"/>
    </source>
</evidence>
<accession>A0A7X0D8H6</accession>
<sequence>MGVLLLVRSSDGVTAAVEQAGAFLLQWRRRFPDACADGELLGVWLRRELGSGLPAWRRSGRDAAPGVRVNDCRDPYRPGRGVGHDVGIRESLTCADTWALCWVDGGWPRGAAELGQRRRRILDGLVCEADGPGLFLPVFGAGEATGGVGAAMRELQGRYPRLVGDTWFVDDRRHGILRFRGR</sequence>
<organism evidence="1 2">
    <name type="scientific">Nocardiopsis mwathae</name>
    <dbReference type="NCBI Taxonomy" id="1472723"/>
    <lineage>
        <taxon>Bacteria</taxon>
        <taxon>Bacillati</taxon>
        <taxon>Actinomycetota</taxon>
        <taxon>Actinomycetes</taxon>
        <taxon>Streptosporangiales</taxon>
        <taxon>Nocardiopsidaceae</taxon>
        <taxon>Nocardiopsis</taxon>
    </lineage>
</organism>
<reference evidence="1 2" key="1">
    <citation type="submission" date="2020-08" db="EMBL/GenBank/DDBJ databases">
        <title>Sequencing the genomes of 1000 actinobacteria strains.</title>
        <authorList>
            <person name="Klenk H.-P."/>
        </authorList>
    </citation>
    <scope>NUCLEOTIDE SEQUENCE [LARGE SCALE GENOMIC DNA]</scope>
    <source>
        <strain evidence="1 2">DSM 46659</strain>
    </source>
</reference>
<dbReference type="RefSeq" id="WP_184078991.1">
    <property type="nucleotide sequence ID" value="NZ_JACHDS010000001.1"/>
</dbReference>
<dbReference type="EMBL" id="JACHDS010000001">
    <property type="protein sequence ID" value="MBB6174756.1"/>
    <property type="molecule type" value="Genomic_DNA"/>
</dbReference>
<name>A0A7X0D8H6_9ACTN</name>
<dbReference type="AlphaFoldDB" id="A0A7X0D8H6"/>
<proteinExistence type="predicted"/>
<dbReference type="Proteomes" id="UP000546642">
    <property type="component" value="Unassembled WGS sequence"/>
</dbReference>
<gene>
    <name evidence="1" type="ORF">HNR23_004816</name>
</gene>
<protein>
    <submittedName>
        <fullName evidence="1">Uncharacterized protein</fullName>
    </submittedName>
</protein>